<evidence type="ECO:0000259" key="3">
    <source>
        <dbReference type="Pfam" id="PF05618"/>
    </source>
</evidence>
<keyword evidence="2" id="KW-0732">Signal</keyword>
<dbReference type="RefSeq" id="WP_067654315.1">
    <property type="nucleotide sequence ID" value="NZ_FQXG01000001.1"/>
</dbReference>
<feature type="domain" description="Retropepsin-like aspartic endopeptidase" evidence="3">
    <location>
        <begin position="181"/>
        <end position="263"/>
    </location>
</feature>
<dbReference type="Pfam" id="PF05618">
    <property type="entry name" value="Zn_protease"/>
    <property type="match status" value="2"/>
</dbReference>
<organism evidence="4 5">
    <name type="scientific">Ferrimonas marina</name>
    <dbReference type="NCBI Taxonomy" id="299255"/>
    <lineage>
        <taxon>Bacteria</taxon>
        <taxon>Pseudomonadati</taxon>
        <taxon>Pseudomonadota</taxon>
        <taxon>Gammaproteobacteria</taxon>
        <taxon>Alteromonadales</taxon>
        <taxon>Ferrimonadaceae</taxon>
        <taxon>Ferrimonas</taxon>
    </lineage>
</organism>
<evidence type="ECO:0000256" key="2">
    <source>
        <dbReference type="SAM" id="SignalP"/>
    </source>
</evidence>
<feature type="signal peptide" evidence="2">
    <location>
        <begin position="1"/>
        <end position="24"/>
    </location>
</feature>
<gene>
    <name evidence="4" type="ORF">SAMN02745129_0847</name>
</gene>
<dbReference type="InterPro" id="IPR021109">
    <property type="entry name" value="Peptidase_aspartic_dom_sf"/>
</dbReference>
<dbReference type="PROSITE" id="PS51257">
    <property type="entry name" value="PROKAR_LIPOPROTEIN"/>
    <property type="match status" value="1"/>
</dbReference>
<feature type="compositionally biased region" description="Low complexity" evidence="1">
    <location>
        <begin position="175"/>
        <end position="186"/>
    </location>
</feature>
<accession>A0A1M5MZY3</accession>
<dbReference type="SUPFAM" id="SSF50630">
    <property type="entry name" value="Acid proteases"/>
    <property type="match status" value="1"/>
</dbReference>
<feature type="chain" id="PRO_5009912473" evidence="2">
    <location>
        <begin position="25"/>
        <end position="268"/>
    </location>
</feature>
<name>A0A1M5MZY3_9GAMM</name>
<evidence type="ECO:0000313" key="5">
    <source>
        <dbReference type="Proteomes" id="UP000184268"/>
    </source>
</evidence>
<reference evidence="4 5" key="1">
    <citation type="submission" date="2016-11" db="EMBL/GenBank/DDBJ databases">
        <authorList>
            <person name="Jaros S."/>
            <person name="Januszkiewicz K."/>
            <person name="Wedrychowicz H."/>
        </authorList>
    </citation>
    <scope>NUCLEOTIDE SEQUENCE [LARGE SCALE GENOMIC DNA]</scope>
    <source>
        <strain evidence="4 5">DSM 16917</strain>
    </source>
</reference>
<sequence length="268" mass="29139">MNRRTLLALTTAALLSGCVSTPPAATQDELNNAMDAQLAKMETLMAQRCDQQQEVYQEQLEQQQVVITELRSINATLAEVDSNTTTPVPVCPEVTADPLSDKLVLGEVERVYVQEVGEAFEARVDTGAASSSISAANIRLFERDGDQWVRFDVPLPGADAPVEVSENGEGEAEAAAEQTEQAKQAGPANSTIEAKVARFVLIKRASAAESERRPVIMARLKIGDFVAETELNLTDRSHMEYPLLLGRKFFKDIAVVDVSGQYILSGDK</sequence>
<dbReference type="InterPro" id="IPR008503">
    <property type="entry name" value="Asp_endopeptidase"/>
</dbReference>
<dbReference type="Proteomes" id="UP000184268">
    <property type="component" value="Unassembled WGS sequence"/>
</dbReference>
<feature type="domain" description="Retropepsin-like aspartic endopeptidase" evidence="3">
    <location>
        <begin position="104"/>
        <end position="153"/>
    </location>
</feature>
<keyword evidence="5" id="KW-1185">Reference proteome</keyword>
<dbReference type="Gene3D" id="2.40.70.10">
    <property type="entry name" value="Acid Proteases"/>
    <property type="match status" value="1"/>
</dbReference>
<dbReference type="AlphaFoldDB" id="A0A1M5MZY3"/>
<proteinExistence type="predicted"/>
<dbReference type="EMBL" id="FQXG01000001">
    <property type="protein sequence ID" value="SHG82874.1"/>
    <property type="molecule type" value="Genomic_DNA"/>
</dbReference>
<dbReference type="PANTHER" id="PTHR38037">
    <property type="entry name" value="ZN_PROTEASE DOMAIN-CONTAINING PROTEIN"/>
    <property type="match status" value="1"/>
</dbReference>
<evidence type="ECO:0000256" key="1">
    <source>
        <dbReference type="SAM" id="MobiDB-lite"/>
    </source>
</evidence>
<dbReference type="PANTHER" id="PTHR38037:SF2">
    <property type="entry name" value="ATP-DEPENDENT ZINC PROTEASE DOMAIN-CONTAINING PROTEIN-RELATED"/>
    <property type="match status" value="1"/>
</dbReference>
<protein>
    <submittedName>
        <fullName evidence="4">Uncharacterized conserved protein</fullName>
    </submittedName>
</protein>
<dbReference type="STRING" id="299255.SAMN02745129_0847"/>
<feature type="region of interest" description="Disordered" evidence="1">
    <location>
        <begin position="166"/>
        <end position="189"/>
    </location>
</feature>
<evidence type="ECO:0000313" key="4">
    <source>
        <dbReference type="EMBL" id="SHG82874.1"/>
    </source>
</evidence>